<proteinExistence type="predicted"/>
<organism evidence="1 2">
    <name type="scientific">Thiothrix lacustris</name>
    <dbReference type="NCBI Taxonomy" id="525917"/>
    <lineage>
        <taxon>Bacteria</taxon>
        <taxon>Pseudomonadati</taxon>
        <taxon>Pseudomonadota</taxon>
        <taxon>Gammaproteobacteria</taxon>
        <taxon>Thiotrichales</taxon>
        <taxon>Thiotrichaceae</taxon>
        <taxon>Thiothrix</taxon>
    </lineage>
</organism>
<protein>
    <recommendedName>
        <fullName evidence="3">Copper chaperone PCu(A)C</fullName>
    </recommendedName>
</protein>
<dbReference type="Gene3D" id="2.60.40.1890">
    <property type="entry name" value="PCu(A)C copper chaperone"/>
    <property type="match status" value="1"/>
</dbReference>
<dbReference type="Proteomes" id="UP000192491">
    <property type="component" value="Unassembled WGS sequence"/>
</dbReference>
<dbReference type="PANTHER" id="PTHR36302">
    <property type="entry name" value="BLR7088 PROTEIN"/>
    <property type="match status" value="1"/>
</dbReference>
<evidence type="ECO:0000313" key="2">
    <source>
        <dbReference type="Proteomes" id="UP000192491"/>
    </source>
</evidence>
<evidence type="ECO:0008006" key="3">
    <source>
        <dbReference type="Google" id="ProtNLM"/>
    </source>
</evidence>
<dbReference type="InterPro" id="IPR007410">
    <property type="entry name" value="LpqE-like"/>
</dbReference>
<dbReference type="EMBL" id="MTEJ01000748">
    <property type="protein sequence ID" value="OQW98500.1"/>
    <property type="molecule type" value="Genomic_DNA"/>
</dbReference>
<dbReference type="AlphaFoldDB" id="A0A1Y1Q7I5"/>
<dbReference type="PANTHER" id="PTHR36302:SF1">
    <property type="entry name" value="COPPER CHAPERONE PCU(A)C"/>
    <property type="match status" value="1"/>
</dbReference>
<dbReference type="STRING" id="1123401.GCA_000621325_02802"/>
<reference evidence="1 2" key="1">
    <citation type="submission" date="2017-01" db="EMBL/GenBank/DDBJ databases">
        <title>Novel large sulfur bacteria in the metagenomes of groundwater-fed chemosynthetic microbial mats in the Lake Huron basin.</title>
        <authorList>
            <person name="Sharrar A.M."/>
            <person name="Flood B.E."/>
            <person name="Bailey J.V."/>
            <person name="Jones D.S."/>
            <person name="Biddanda B."/>
            <person name="Ruberg S.A."/>
            <person name="Marcus D.N."/>
            <person name="Dick G.J."/>
        </authorList>
    </citation>
    <scope>NUCLEOTIDE SEQUENCE [LARGE SCALE GENOMIC DNA]</scope>
    <source>
        <strain evidence="1">A8</strain>
    </source>
</reference>
<dbReference type="Pfam" id="PF04314">
    <property type="entry name" value="PCuAC"/>
    <property type="match status" value="1"/>
</dbReference>
<gene>
    <name evidence="1" type="ORF">BWK73_52330</name>
</gene>
<dbReference type="SUPFAM" id="SSF110087">
    <property type="entry name" value="DR1885-like metal-binding protein"/>
    <property type="match status" value="1"/>
</dbReference>
<dbReference type="InterPro" id="IPR036182">
    <property type="entry name" value="PCuAC_sf"/>
</dbReference>
<dbReference type="InterPro" id="IPR058248">
    <property type="entry name" value="Lxx211020-like"/>
</dbReference>
<evidence type="ECO:0000313" key="1">
    <source>
        <dbReference type="EMBL" id="OQW98500.1"/>
    </source>
</evidence>
<name>A0A1Y1Q7I5_9GAMM</name>
<comment type="caution">
    <text evidence="1">The sequence shown here is derived from an EMBL/GenBank/DDBJ whole genome shotgun (WGS) entry which is preliminary data.</text>
</comment>
<sequence length="148" mass="15408">MSLTAACQAEPDTGKAATNNATAADSVTVENAYARAVPPGQPNSASFLTLVNTSDTDHSVKAAASPVAVTVELHTHTNNNGVMEMRQVPQIDVPAKGRTELKPGGFHIMLIGLKQDMKAGEKAALTLTFEDGSTTTVEAPIQDINVGH</sequence>
<accession>A0A1Y1Q7I5</accession>